<dbReference type="KEGG" id="poj:PtoMrB4_43050"/>
<dbReference type="Proteomes" id="UP000501237">
    <property type="component" value="Chromosome"/>
</dbReference>
<organism evidence="2 3">
    <name type="scientific">Metapseudomonas otitidis</name>
    <dbReference type="NCBI Taxonomy" id="319939"/>
    <lineage>
        <taxon>Bacteria</taxon>
        <taxon>Pseudomonadati</taxon>
        <taxon>Pseudomonadota</taxon>
        <taxon>Gammaproteobacteria</taxon>
        <taxon>Pseudomonadales</taxon>
        <taxon>Pseudomonadaceae</taxon>
        <taxon>Metapseudomonas</taxon>
    </lineage>
</organism>
<dbReference type="AlphaFoldDB" id="A0A679GPS8"/>
<reference evidence="2 3" key="2">
    <citation type="journal article" date="2020" name="Microbiol. Resour. Announc.">
        <title>Complete genome sequence of Pseudomonas otitidis strain MrB4, isolated from Lake Biwa in Japan.</title>
        <authorList>
            <person name="Miyazaki K."/>
            <person name="Hase E."/>
            <person name="Maruya T."/>
        </authorList>
    </citation>
    <scope>NUCLEOTIDE SEQUENCE [LARGE SCALE GENOMIC DNA]</scope>
    <source>
        <strain evidence="2 3">MrB4</strain>
    </source>
</reference>
<reference evidence="1 4" key="1">
    <citation type="submission" date="2019-12" db="EMBL/GenBank/DDBJ databases">
        <title>complete genome sequences of Pseudomonas otitidis str. WP8-S17-CRE-03 isolated from wastewater treatment plant effluent.</title>
        <authorList>
            <person name="Sekizuka T."/>
            <person name="Itokawa K."/>
            <person name="Yatsu K."/>
            <person name="Inamine Y."/>
            <person name="Kuroda M."/>
        </authorList>
    </citation>
    <scope>NUCLEOTIDE SEQUENCE [LARGE SCALE GENOMIC DNA]</scope>
    <source>
        <strain evidence="1 4">WP8-S17-CRE-03</strain>
    </source>
</reference>
<name>A0A679GPS8_9GAMM</name>
<protein>
    <submittedName>
        <fullName evidence="2">Uncharacterized protein</fullName>
    </submittedName>
</protein>
<dbReference type="GeneID" id="57399522"/>
<evidence type="ECO:0000313" key="2">
    <source>
        <dbReference type="EMBL" id="BCA30328.1"/>
    </source>
</evidence>
<dbReference type="RefSeq" id="WP_172434438.1">
    <property type="nucleotide sequence ID" value="NZ_AP022213.1"/>
</dbReference>
<proteinExistence type="predicted"/>
<dbReference type="Proteomes" id="UP000515591">
    <property type="component" value="Chromosome"/>
</dbReference>
<accession>A0A679GPS8</accession>
<evidence type="ECO:0000313" key="4">
    <source>
        <dbReference type="Proteomes" id="UP000515591"/>
    </source>
</evidence>
<evidence type="ECO:0000313" key="3">
    <source>
        <dbReference type="Proteomes" id="UP000501237"/>
    </source>
</evidence>
<dbReference type="EMBL" id="AP022642">
    <property type="protein sequence ID" value="BCA30328.1"/>
    <property type="molecule type" value="Genomic_DNA"/>
</dbReference>
<evidence type="ECO:0000313" key="1">
    <source>
        <dbReference type="EMBL" id="BBT18233.1"/>
    </source>
</evidence>
<gene>
    <name evidence="2" type="ORF">PtoMrB4_43050</name>
    <name evidence="1" type="ORF">WP8S17C03_42820</name>
</gene>
<dbReference type="EMBL" id="AP022213">
    <property type="protein sequence ID" value="BBT18233.1"/>
    <property type="molecule type" value="Genomic_DNA"/>
</dbReference>
<sequence>MLDAIRRTILHPALALLPESLSGREAQVLLLASGLAASGFQTRRDARGPGRGYWRALPDGVMVGGVLRAAQTRDLAVAVCDARQVPPIAERVYSALEHDDVLAAALARLLLWSDPAGLPSLGDEAGTWACYQRHWAVDEAARRDWPAHYQRALAACPA</sequence>